<dbReference type="RefSeq" id="WP_243554049.1">
    <property type="nucleotide sequence ID" value="NZ_CP094528.1"/>
</dbReference>
<proteinExistence type="predicted"/>
<name>A0ABY4BV78_9MICO</name>
<gene>
    <name evidence="1" type="ORF">MTO99_12900</name>
</gene>
<organism evidence="1 2">
    <name type="scientific">Agromyces larvae</name>
    <dbReference type="NCBI Taxonomy" id="2929802"/>
    <lineage>
        <taxon>Bacteria</taxon>
        <taxon>Bacillati</taxon>
        <taxon>Actinomycetota</taxon>
        <taxon>Actinomycetes</taxon>
        <taxon>Micrococcales</taxon>
        <taxon>Microbacteriaceae</taxon>
        <taxon>Agromyces</taxon>
    </lineage>
</organism>
<dbReference type="Proteomes" id="UP000832097">
    <property type="component" value="Chromosome"/>
</dbReference>
<protein>
    <recommendedName>
        <fullName evidence="3">PE-PGRS family protein</fullName>
    </recommendedName>
</protein>
<reference evidence="1 2" key="1">
    <citation type="submission" date="2022-03" db="EMBL/GenBank/DDBJ databases">
        <title>Mucilaginibacter sp. isolated from the gut of Protaetia brevitarsis seulensis larvae.</title>
        <authorList>
            <person name="Won M."/>
            <person name="Kim S.-J."/>
            <person name="Kwon S.-W."/>
        </authorList>
    </citation>
    <scope>NUCLEOTIDE SEQUENCE [LARGE SCALE GENOMIC DNA]</scope>
    <source>
        <strain evidence="1 2">CFWR-12</strain>
    </source>
</reference>
<evidence type="ECO:0008006" key="3">
    <source>
        <dbReference type="Google" id="ProtNLM"/>
    </source>
</evidence>
<evidence type="ECO:0000313" key="2">
    <source>
        <dbReference type="Proteomes" id="UP000832097"/>
    </source>
</evidence>
<sequence>MAERAPLNEKQFEVLGWIAEGHPPDRYEGFAQRITARALERRGLVTITGQGDMWAATLTDAGVKARAHPVKKIETRRKCDEILTLVMEAPDGKVRMEGLSEQAVGSIKKHALSSPLRPLHKRLDAKPVGGWGSKVFDWFLSDHLADEVPAFAITVRARLVRPHPIVTEYKREKQWHFVSGALVDRVCRILQGVLEALEREGIAYKRVAYGPVLEIRDDGRVYYLEIKEIAAPGSKHRNFQWNDPEFLAMPAWQKARNGWSFQPSGRLSVALNTNRTVKTAQIKDNRSGRVEDKLTELFHQIPMHRLAAERNRIRAKEIAIEREEEWRVERQKAIQRLTESRRAEELHRQVELWRQSREIRDFVAALEATAAQLIADDADACREWATWASAYADQLDPTLGALRMPAPRPFRADDLAPFFPGFDPSNPQWRRPAPWSWGFEKVNPETA</sequence>
<evidence type="ECO:0000313" key="1">
    <source>
        <dbReference type="EMBL" id="UOE43083.1"/>
    </source>
</evidence>
<dbReference type="EMBL" id="CP094528">
    <property type="protein sequence ID" value="UOE43083.1"/>
    <property type="molecule type" value="Genomic_DNA"/>
</dbReference>
<keyword evidence="2" id="KW-1185">Reference proteome</keyword>
<accession>A0ABY4BV78</accession>